<dbReference type="PANTHER" id="PTHR47992">
    <property type="entry name" value="PROTEIN PHOSPHATASE"/>
    <property type="match status" value="1"/>
</dbReference>
<reference evidence="2 3" key="1">
    <citation type="journal article" date="2018" name="Nat. Biotechnol.">
        <title>A standardized bacterial taxonomy based on genome phylogeny substantially revises the tree of life.</title>
        <authorList>
            <person name="Parks D.H."/>
            <person name="Chuvochina M."/>
            <person name="Waite D.W."/>
            <person name="Rinke C."/>
            <person name="Skarshewski A."/>
            <person name="Chaumeil P.A."/>
            <person name="Hugenholtz P."/>
        </authorList>
    </citation>
    <scope>NUCLEOTIDE SEQUENCE [LARGE SCALE GENOMIC DNA]</scope>
    <source>
        <strain evidence="2">UBA9958</strain>
    </source>
</reference>
<protein>
    <submittedName>
        <fullName evidence="2">Stp1/IreP family PP2C-type Ser/Thr phosphatase</fullName>
    </submittedName>
</protein>
<dbReference type="InterPro" id="IPR036457">
    <property type="entry name" value="PPM-type-like_dom_sf"/>
</dbReference>
<dbReference type="SMART" id="SM00331">
    <property type="entry name" value="PP2C_SIG"/>
    <property type="match status" value="1"/>
</dbReference>
<dbReference type="SMART" id="SM00332">
    <property type="entry name" value="PP2Cc"/>
    <property type="match status" value="1"/>
</dbReference>
<evidence type="ECO:0000313" key="3">
    <source>
        <dbReference type="Proteomes" id="UP000264313"/>
    </source>
</evidence>
<feature type="domain" description="PPM-type phosphatase" evidence="1">
    <location>
        <begin position="9"/>
        <end position="260"/>
    </location>
</feature>
<dbReference type="Pfam" id="PF13672">
    <property type="entry name" value="PP2C_2"/>
    <property type="match status" value="1"/>
</dbReference>
<dbReference type="EMBL" id="DNAA01000215">
    <property type="protein sequence ID" value="HBA09682.1"/>
    <property type="molecule type" value="Genomic_DNA"/>
</dbReference>
<organism evidence="2 3">
    <name type="scientific">Methylotenera mobilis</name>
    <dbReference type="NCBI Taxonomy" id="359408"/>
    <lineage>
        <taxon>Bacteria</taxon>
        <taxon>Pseudomonadati</taxon>
        <taxon>Pseudomonadota</taxon>
        <taxon>Betaproteobacteria</taxon>
        <taxon>Nitrosomonadales</taxon>
        <taxon>Methylophilaceae</taxon>
        <taxon>Methylotenera</taxon>
    </lineage>
</organism>
<dbReference type="InterPro" id="IPR015655">
    <property type="entry name" value="PP2C"/>
</dbReference>
<dbReference type="GO" id="GO:0004722">
    <property type="term" value="F:protein serine/threonine phosphatase activity"/>
    <property type="evidence" value="ECO:0007669"/>
    <property type="project" value="InterPro"/>
</dbReference>
<sequence length="279" mass="30600">MDLSEVLDIVRLTDTGLVRRHNEDAIASDASIGFVILADGMGGYNAGEVASEMAVLTITAELKEALGGGSSQYILPDIDRPVLNKEILKKLMIDAVAYTNASIYHASQTYSQCAGMGTTLVLGLFINNQLLAGHIGDSRIYRLRNQHLVQMTEDHSLLQEQIRAGIITPEQAKHSSHKNLVTRALGVDPKVEMELNEFDVEIADVYLFCSDGLTDLVDDELIQSTLNSHLLDLTKAADALVKLANEHGGNDNISVILAKVNNSYEDKNTWYDNFVGWLK</sequence>
<dbReference type="InterPro" id="IPR001932">
    <property type="entry name" value="PPM-type_phosphatase-like_dom"/>
</dbReference>
<accession>A0A351RCB1</accession>
<evidence type="ECO:0000259" key="1">
    <source>
        <dbReference type="PROSITE" id="PS51746"/>
    </source>
</evidence>
<dbReference type="CDD" id="cd00143">
    <property type="entry name" value="PP2Cc"/>
    <property type="match status" value="1"/>
</dbReference>
<dbReference type="AlphaFoldDB" id="A0A351RCB1"/>
<name>A0A351RCB1_9PROT</name>
<comment type="caution">
    <text evidence="2">The sequence shown here is derived from an EMBL/GenBank/DDBJ whole genome shotgun (WGS) entry which is preliminary data.</text>
</comment>
<dbReference type="Gene3D" id="3.60.40.10">
    <property type="entry name" value="PPM-type phosphatase domain"/>
    <property type="match status" value="1"/>
</dbReference>
<dbReference type="Proteomes" id="UP000264313">
    <property type="component" value="Unassembled WGS sequence"/>
</dbReference>
<evidence type="ECO:0000313" key="2">
    <source>
        <dbReference type="EMBL" id="HBA09682.1"/>
    </source>
</evidence>
<dbReference type="NCBIfam" id="NF033484">
    <property type="entry name" value="Stp1_PP2C_phos"/>
    <property type="match status" value="1"/>
</dbReference>
<gene>
    <name evidence="2" type="ORF">DCW48_09110</name>
</gene>
<dbReference type="PROSITE" id="PS51746">
    <property type="entry name" value="PPM_2"/>
    <property type="match status" value="1"/>
</dbReference>
<dbReference type="STRING" id="1132855.GCA_000384255_02370"/>
<dbReference type="SUPFAM" id="SSF81606">
    <property type="entry name" value="PP2C-like"/>
    <property type="match status" value="1"/>
</dbReference>
<proteinExistence type="predicted"/>